<gene>
    <name evidence="2" type="ORF">UFOPK1726_00877</name>
</gene>
<dbReference type="Gene3D" id="3.40.50.1820">
    <property type="entry name" value="alpha/beta hydrolase"/>
    <property type="match status" value="1"/>
</dbReference>
<proteinExistence type="predicted"/>
<dbReference type="InterPro" id="IPR001375">
    <property type="entry name" value="Peptidase_S9_cat"/>
</dbReference>
<evidence type="ECO:0000313" key="2">
    <source>
        <dbReference type="EMBL" id="CAB4580402.1"/>
    </source>
</evidence>
<accession>A0A6J6EV40</accession>
<dbReference type="EMBL" id="CAEZTT010000103">
    <property type="protein sequence ID" value="CAB4580402.1"/>
    <property type="molecule type" value="Genomic_DNA"/>
</dbReference>
<reference evidence="2" key="1">
    <citation type="submission" date="2020-05" db="EMBL/GenBank/DDBJ databases">
        <authorList>
            <person name="Chiriac C."/>
            <person name="Salcher M."/>
            <person name="Ghai R."/>
            <person name="Kavagutti S V."/>
        </authorList>
    </citation>
    <scope>NUCLEOTIDE SEQUENCE</scope>
</reference>
<dbReference type="AlphaFoldDB" id="A0A6J6EV40"/>
<feature type="domain" description="Peptidase S9 prolyl oligopeptidase catalytic" evidence="1">
    <location>
        <begin position="10"/>
        <end position="74"/>
    </location>
</feature>
<dbReference type="GO" id="GO:0008236">
    <property type="term" value="F:serine-type peptidase activity"/>
    <property type="evidence" value="ECO:0007669"/>
    <property type="project" value="InterPro"/>
</dbReference>
<dbReference type="SUPFAM" id="SSF53474">
    <property type="entry name" value="alpha/beta-Hydrolases"/>
    <property type="match status" value="1"/>
</dbReference>
<dbReference type="InterPro" id="IPR029058">
    <property type="entry name" value="AB_hydrolase_fold"/>
</dbReference>
<protein>
    <submittedName>
        <fullName evidence="2">Unannotated protein</fullName>
    </submittedName>
</protein>
<organism evidence="2">
    <name type="scientific">freshwater metagenome</name>
    <dbReference type="NCBI Taxonomy" id="449393"/>
    <lineage>
        <taxon>unclassified sequences</taxon>
        <taxon>metagenomes</taxon>
        <taxon>ecological metagenomes</taxon>
    </lineage>
</organism>
<dbReference type="Pfam" id="PF00326">
    <property type="entry name" value="Peptidase_S9"/>
    <property type="match status" value="1"/>
</dbReference>
<name>A0A6J6EV40_9ZZZZ</name>
<dbReference type="GO" id="GO:0006508">
    <property type="term" value="P:proteolysis"/>
    <property type="evidence" value="ECO:0007669"/>
    <property type="project" value="InterPro"/>
</dbReference>
<sequence length="75" mass="8616">MLQENRAPTKLDVPVLVVQGGKDVTVPPAQSKLMVDEMKHYGTEVNYIEHDRFDHLSGERAVVRDALAQIETWWR</sequence>
<evidence type="ECO:0000259" key="1">
    <source>
        <dbReference type="Pfam" id="PF00326"/>
    </source>
</evidence>